<evidence type="ECO:0000259" key="10">
    <source>
        <dbReference type="Pfam" id="PF02870"/>
    </source>
</evidence>
<protein>
    <recommendedName>
        <fullName evidence="3">methylated-DNA--[protein]-cysteine S-methyltransferase</fullName>
        <ecNumber evidence="3">2.1.1.63</ecNumber>
    </recommendedName>
</protein>
<feature type="domain" description="Methylated-DNA-[protein]-cysteine S-methyltransferase DNA binding" evidence="9">
    <location>
        <begin position="80"/>
        <end position="159"/>
    </location>
</feature>
<gene>
    <name evidence="11" type="ORF">BROFUL_01367</name>
</gene>
<dbReference type="Pfam" id="PF01035">
    <property type="entry name" value="DNA_binding_1"/>
    <property type="match status" value="1"/>
</dbReference>
<keyword evidence="12" id="KW-1185">Reference proteome</keyword>
<feature type="domain" description="Methylguanine DNA methyltransferase ribonuclease-like" evidence="10">
    <location>
        <begin position="2"/>
        <end position="75"/>
    </location>
</feature>
<dbReference type="PANTHER" id="PTHR10815">
    <property type="entry name" value="METHYLATED-DNA--PROTEIN-CYSTEINE METHYLTRANSFERASE"/>
    <property type="match status" value="1"/>
</dbReference>
<dbReference type="EMBL" id="LAQJ01000141">
    <property type="protein sequence ID" value="KKO19917.1"/>
    <property type="molecule type" value="Genomic_DNA"/>
</dbReference>
<dbReference type="FunFam" id="1.10.10.10:FF:000214">
    <property type="entry name" value="Methylated-DNA--protein-cysteine methyltransferase"/>
    <property type="match status" value="1"/>
</dbReference>
<dbReference type="InterPro" id="IPR001497">
    <property type="entry name" value="MethylDNA_cys_MeTrfase_AS"/>
</dbReference>
<dbReference type="PATRIC" id="fig|380242.3.peg.1688"/>
<comment type="catalytic activity">
    <reaction evidence="8">
        <text>a 6-O-methyl-2'-deoxyguanosine in DNA + L-cysteinyl-[protein] = S-methyl-L-cysteinyl-[protein] + a 2'-deoxyguanosine in DNA</text>
        <dbReference type="Rhea" id="RHEA:24000"/>
        <dbReference type="Rhea" id="RHEA-COMP:10131"/>
        <dbReference type="Rhea" id="RHEA-COMP:10132"/>
        <dbReference type="Rhea" id="RHEA-COMP:11367"/>
        <dbReference type="Rhea" id="RHEA-COMP:11368"/>
        <dbReference type="ChEBI" id="CHEBI:29950"/>
        <dbReference type="ChEBI" id="CHEBI:82612"/>
        <dbReference type="ChEBI" id="CHEBI:85445"/>
        <dbReference type="ChEBI" id="CHEBI:85448"/>
        <dbReference type="EC" id="2.1.1.63"/>
    </reaction>
</comment>
<dbReference type="PROSITE" id="PS00374">
    <property type="entry name" value="MGMT"/>
    <property type="match status" value="1"/>
</dbReference>
<evidence type="ECO:0000256" key="5">
    <source>
        <dbReference type="ARBA" id="ARBA00022679"/>
    </source>
</evidence>
<comment type="similarity">
    <text evidence="2">Belongs to the MGMT family.</text>
</comment>
<dbReference type="Proteomes" id="UP000034954">
    <property type="component" value="Unassembled WGS sequence"/>
</dbReference>
<evidence type="ECO:0000313" key="11">
    <source>
        <dbReference type="EMBL" id="KKO19917.1"/>
    </source>
</evidence>
<dbReference type="GO" id="GO:0006281">
    <property type="term" value="P:DNA repair"/>
    <property type="evidence" value="ECO:0007669"/>
    <property type="project" value="UniProtKB-KW"/>
</dbReference>
<proteinExistence type="inferred from homology"/>
<keyword evidence="5" id="KW-0808">Transferase</keyword>
<dbReference type="SUPFAM" id="SSF53155">
    <property type="entry name" value="Methylated DNA-protein cysteine methyltransferase domain"/>
    <property type="match status" value="1"/>
</dbReference>
<dbReference type="InterPro" id="IPR014048">
    <property type="entry name" value="MethylDNA_cys_MeTrfase_DNA-bd"/>
</dbReference>
<dbReference type="Gene3D" id="1.10.10.10">
    <property type="entry name" value="Winged helix-like DNA-binding domain superfamily/Winged helix DNA-binding domain"/>
    <property type="match status" value="1"/>
</dbReference>
<evidence type="ECO:0000256" key="7">
    <source>
        <dbReference type="ARBA" id="ARBA00023204"/>
    </source>
</evidence>
<dbReference type="NCBIfam" id="TIGR00589">
    <property type="entry name" value="ogt"/>
    <property type="match status" value="1"/>
</dbReference>
<keyword evidence="7" id="KW-0234">DNA repair</keyword>
<reference evidence="11 12" key="1">
    <citation type="journal article" date="2013" name="BMC Microbiol.">
        <title>Identification of the type II cytochrome c maturation pathway in anammox bacteria by comparative genomics.</title>
        <authorList>
            <person name="Ferousi C."/>
            <person name="Speth D.R."/>
            <person name="Reimann J."/>
            <person name="Op den Camp H.J."/>
            <person name="Allen J.W."/>
            <person name="Keltjens J.T."/>
            <person name="Jetten M.S."/>
        </authorList>
    </citation>
    <scope>NUCLEOTIDE SEQUENCE [LARGE SCALE GENOMIC DNA]</scope>
    <source>
        <strain evidence="11">RU1</strain>
    </source>
</reference>
<evidence type="ECO:0000313" key="12">
    <source>
        <dbReference type="Proteomes" id="UP000034954"/>
    </source>
</evidence>
<evidence type="ECO:0000259" key="9">
    <source>
        <dbReference type="Pfam" id="PF01035"/>
    </source>
</evidence>
<dbReference type="PANTHER" id="PTHR10815:SF5">
    <property type="entry name" value="METHYLATED-DNA--PROTEIN-CYSTEINE METHYLTRANSFERASE"/>
    <property type="match status" value="1"/>
</dbReference>
<dbReference type="SUPFAM" id="SSF46767">
    <property type="entry name" value="Methylated DNA-protein cysteine methyltransferase, C-terminal domain"/>
    <property type="match status" value="1"/>
</dbReference>
<evidence type="ECO:0000256" key="4">
    <source>
        <dbReference type="ARBA" id="ARBA00022603"/>
    </source>
</evidence>
<dbReference type="GO" id="GO:0032259">
    <property type="term" value="P:methylation"/>
    <property type="evidence" value="ECO:0007669"/>
    <property type="project" value="UniProtKB-KW"/>
</dbReference>
<comment type="caution">
    <text evidence="11">The sequence shown here is derived from an EMBL/GenBank/DDBJ whole genome shotgun (WGS) entry which is preliminary data.</text>
</comment>
<accession>A0A0M2UVQ0</accession>
<keyword evidence="6" id="KW-0227">DNA damage</keyword>
<dbReference type="InterPro" id="IPR036631">
    <property type="entry name" value="MGMT_N_sf"/>
</dbReference>
<dbReference type="EC" id="2.1.1.63" evidence="3"/>
<comment type="catalytic activity">
    <reaction evidence="1">
        <text>a 4-O-methyl-thymidine in DNA + L-cysteinyl-[protein] = a thymidine in DNA + S-methyl-L-cysteinyl-[protein]</text>
        <dbReference type="Rhea" id="RHEA:53428"/>
        <dbReference type="Rhea" id="RHEA-COMP:10131"/>
        <dbReference type="Rhea" id="RHEA-COMP:10132"/>
        <dbReference type="Rhea" id="RHEA-COMP:13555"/>
        <dbReference type="Rhea" id="RHEA-COMP:13556"/>
        <dbReference type="ChEBI" id="CHEBI:29950"/>
        <dbReference type="ChEBI" id="CHEBI:82612"/>
        <dbReference type="ChEBI" id="CHEBI:137386"/>
        <dbReference type="ChEBI" id="CHEBI:137387"/>
        <dbReference type="EC" id="2.1.1.63"/>
    </reaction>
</comment>
<evidence type="ECO:0000256" key="8">
    <source>
        <dbReference type="ARBA" id="ARBA00049348"/>
    </source>
</evidence>
<dbReference type="InterPro" id="IPR036217">
    <property type="entry name" value="MethylDNA_cys_MeTrfase_DNAb"/>
</dbReference>
<organism evidence="11 12">
    <name type="scientific">Candidatus Brocadia fulgida</name>
    <dbReference type="NCBI Taxonomy" id="380242"/>
    <lineage>
        <taxon>Bacteria</taxon>
        <taxon>Pseudomonadati</taxon>
        <taxon>Planctomycetota</taxon>
        <taxon>Candidatus Brocadiia</taxon>
        <taxon>Candidatus Brocadiales</taxon>
        <taxon>Candidatus Brocadiaceae</taxon>
        <taxon>Candidatus Brocadia</taxon>
    </lineage>
</organism>
<evidence type="ECO:0000256" key="1">
    <source>
        <dbReference type="ARBA" id="ARBA00001286"/>
    </source>
</evidence>
<dbReference type="GO" id="GO:0003908">
    <property type="term" value="F:methylated-DNA-[protein]-cysteine S-methyltransferase activity"/>
    <property type="evidence" value="ECO:0007669"/>
    <property type="project" value="UniProtKB-EC"/>
</dbReference>
<evidence type="ECO:0000256" key="6">
    <source>
        <dbReference type="ARBA" id="ARBA00022763"/>
    </source>
</evidence>
<dbReference type="InterPro" id="IPR036388">
    <property type="entry name" value="WH-like_DNA-bd_sf"/>
</dbReference>
<keyword evidence="4" id="KW-0489">Methyltransferase</keyword>
<name>A0A0M2UVQ0_9BACT</name>
<evidence type="ECO:0000256" key="2">
    <source>
        <dbReference type="ARBA" id="ARBA00008711"/>
    </source>
</evidence>
<dbReference type="InterPro" id="IPR008332">
    <property type="entry name" value="MethylG_MeTrfase_N"/>
</dbReference>
<evidence type="ECO:0000256" key="3">
    <source>
        <dbReference type="ARBA" id="ARBA00011918"/>
    </source>
</evidence>
<dbReference type="AlphaFoldDB" id="A0A0M2UVQ0"/>
<sequence length="186" mass="20809">MYVAKSAKGICRISFPHDSEEDFLRPFIRDITSRVEKTNGSIKIQRNDLFLKPETDVLKKYFQGKTVSFDFPLDLDQGTPFQQKVWEKLREIPYGECRSYKWVAKEIGQPLATRAVGMANNKNPVPPVIPCHRIIGSDGSLVGYAFGISVKKQLLEMERHTVHNCNILTGSSTLSPPHGASDESGG</sequence>
<dbReference type="Pfam" id="PF02870">
    <property type="entry name" value="Methyltransf_1N"/>
    <property type="match status" value="1"/>
</dbReference>
<dbReference type="Gene3D" id="3.30.160.70">
    <property type="entry name" value="Methylated DNA-protein cysteine methyltransferase domain"/>
    <property type="match status" value="1"/>
</dbReference>
<dbReference type="CDD" id="cd06445">
    <property type="entry name" value="ATase"/>
    <property type="match status" value="1"/>
</dbReference>